<dbReference type="EMBL" id="JAMWBK010000006">
    <property type="protein sequence ID" value="KAJ8904246.1"/>
    <property type="molecule type" value="Genomic_DNA"/>
</dbReference>
<accession>A0AAV8URZ5</accession>
<feature type="region of interest" description="Disordered" evidence="1">
    <location>
        <begin position="146"/>
        <end position="181"/>
    </location>
</feature>
<gene>
    <name evidence="2" type="ORF">NDN08_000770</name>
</gene>
<feature type="compositionally biased region" description="Basic residues" evidence="1">
    <location>
        <begin position="163"/>
        <end position="181"/>
    </location>
</feature>
<organism evidence="2 3">
    <name type="scientific">Rhodosorus marinus</name>
    <dbReference type="NCBI Taxonomy" id="101924"/>
    <lineage>
        <taxon>Eukaryota</taxon>
        <taxon>Rhodophyta</taxon>
        <taxon>Stylonematophyceae</taxon>
        <taxon>Stylonematales</taxon>
        <taxon>Stylonemataceae</taxon>
        <taxon>Rhodosorus</taxon>
    </lineage>
</organism>
<protein>
    <submittedName>
        <fullName evidence="2">Uncharacterized protein</fullName>
    </submittedName>
</protein>
<name>A0AAV8URZ5_9RHOD</name>
<evidence type="ECO:0000313" key="2">
    <source>
        <dbReference type="EMBL" id="KAJ8904246.1"/>
    </source>
</evidence>
<sequence length="181" mass="20221">MSDSDEGDVVVLKKRRTQKDGLDTDEPFDLLAAFGEDNIQGVDLSHEERAVQFMKRCGGAEVLWRATIAARESGRTIEGDDCLRGRQAWRESSAGLDFRFSCVLHQITFNNVRKYLSHSTLSFCLLLCRYDINDDIDSSITPESFLGSAGTSKASSPAPRQFSRGRGKRSFHGRGRRGRRG</sequence>
<dbReference type="Proteomes" id="UP001157974">
    <property type="component" value="Unassembled WGS sequence"/>
</dbReference>
<proteinExistence type="predicted"/>
<evidence type="ECO:0000256" key="1">
    <source>
        <dbReference type="SAM" id="MobiDB-lite"/>
    </source>
</evidence>
<dbReference type="AlphaFoldDB" id="A0AAV8URZ5"/>
<evidence type="ECO:0000313" key="3">
    <source>
        <dbReference type="Proteomes" id="UP001157974"/>
    </source>
</evidence>
<reference evidence="2 3" key="1">
    <citation type="journal article" date="2023" name="Nat. Commun.">
        <title>Origin of minicircular mitochondrial genomes in red algae.</title>
        <authorList>
            <person name="Lee Y."/>
            <person name="Cho C.H."/>
            <person name="Lee Y.M."/>
            <person name="Park S.I."/>
            <person name="Yang J.H."/>
            <person name="West J.A."/>
            <person name="Bhattacharya D."/>
            <person name="Yoon H.S."/>
        </authorList>
    </citation>
    <scope>NUCLEOTIDE SEQUENCE [LARGE SCALE GENOMIC DNA]</scope>
    <source>
        <strain evidence="2 3">CCMP1338</strain>
        <tissue evidence="2">Whole cell</tissue>
    </source>
</reference>
<keyword evidence="3" id="KW-1185">Reference proteome</keyword>
<comment type="caution">
    <text evidence="2">The sequence shown here is derived from an EMBL/GenBank/DDBJ whole genome shotgun (WGS) entry which is preliminary data.</text>
</comment>